<evidence type="ECO:0000256" key="6">
    <source>
        <dbReference type="SAM" id="Phobius"/>
    </source>
</evidence>
<keyword evidence="5 6" id="KW-0472">Membrane</keyword>
<evidence type="ECO:0000256" key="2">
    <source>
        <dbReference type="ARBA" id="ARBA00007362"/>
    </source>
</evidence>
<dbReference type="InterPro" id="IPR000620">
    <property type="entry name" value="EamA_dom"/>
</dbReference>
<evidence type="ECO:0000256" key="5">
    <source>
        <dbReference type="ARBA" id="ARBA00023136"/>
    </source>
</evidence>
<evidence type="ECO:0000256" key="4">
    <source>
        <dbReference type="ARBA" id="ARBA00022989"/>
    </source>
</evidence>
<dbReference type="Pfam" id="PF00892">
    <property type="entry name" value="EamA"/>
    <property type="match status" value="2"/>
</dbReference>
<feature type="transmembrane region" description="Helical" evidence="6">
    <location>
        <begin position="86"/>
        <end position="107"/>
    </location>
</feature>
<protein>
    <submittedName>
        <fullName evidence="8">O-acetylserine/cysteine efflux transporter</fullName>
    </submittedName>
</protein>
<feature type="transmembrane region" description="Helical" evidence="6">
    <location>
        <begin position="170"/>
        <end position="189"/>
    </location>
</feature>
<comment type="similarity">
    <text evidence="2">Belongs to the EamA transporter family.</text>
</comment>
<feature type="transmembrane region" description="Helical" evidence="6">
    <location>
        <begin position="7"/>
        <end position="27"/>
    </location>
</feature>
<dbReference type="PANTHER" id="PTHR32322:SF9">
    <property type="entry name" value="AMINO-ACID METABOLITE EFFLUX PUMP-RELATED"/>
    <property type="match status" value="1"/>
</dbReference>
<feature type="transmembrane region" description="Helical" evidence="6">
    <location>
        <begin position="267"/>
        <end position="286"/>
    </location>
</feature>
<evidence type="ECO:0000313" key="9">
    <source>
        <dbReference type="Proteomes" id="UP000199662"/>
    </source>
</evidence>
<dbReference type="PANTHER" id="PTHR32322">
    <property type="entry name" value="INNER MEMBRANE TRANSPORTER"/>
    <property type="match status" value="1"/>
</dbReference>
<comment type="subcellular location">
    <subcellularLocation>
        <location evidence="1">Membrane</location>
        <topology evidence="1">Multi-pass membrane protein</topology>
    </subcellularLocation>
</comment>
<dbReference type="SUPFAM" id="SSF103481">
    <property type="entry name" value="Multidrug resistance efflux transporter EmrE"/>
    <property type="match status" value="2"/>
</dbReference>
<feature type="transmembrane region" description="Helical" evidence="6">
    <location>
        <begin position="114"/>
        <end position="132"/>
    </location>
</feature>
<dbReference type="RefSeq" id="WP_091831440.1">
    <property type="nucleotide sequence ID" value="NZ_FNZK01000009.1"/>
</dbReference>
<dbReference type="Proteomes" id="UP000199662">
    <property type="component" value="Unassembled WGS sequence"/>
</dbReference>
<proteinExistence type="inferred from homology"/>
<evidence type="ECO:0000256" key="1">
    <source>
        <dbReference type="ARBA" id="ARBA00004141"/>
    </source>
</evidence>
<feature type="transmembrane region" description="Helical" evidence="6">
    <location>
        <begin position="242"/>
        <end position="261"/>
    </location>
</feature>
<sequence>MKIKDILLALFIVIAWGVNFIAIKVGLLVLPPLLLGALRFLLAVVPIIFFLPRPPVAWKWLLTLGLCINVGQFAFLFYGMKVGMPAGLASLVLQSQAFFTLFFAIAWFHESWCWNHIAGLLIAVGGMSVIGMNQDGNMTTAGFVFTLAAAASWGLGNVVMRRTTLNLPPFSMLSLAVWASAVAIVPLFILSYCVEGTASWRTAYQNFDWVTLCAVLYLSYIATLGGYGLWGRLMSRYPATVVAPWALLVPIVGMSSASLFLGETFSFWQGLGSLSVMAGLLVHVFGQRWKL</sequence>
<feature type="transmembrane region" description="Helical" evidence="6">
    <location>
        <begin position="33"/>
        <end position="51"/>
    </location>
</feature>
<accession>A0A1H6ZDA6</accession>
<keyword evidence="3 6" id="KW-0812">Transmembrane</keyword>
<feature type="transmembrane region" description="Helical" evidence="6">
    <location>
        <begin position="138"/>
        <end position="158"/>
    </location>
</feature>
<feature type="domain" description="EamA" evidence="7">
    <location>
        <begin position="6"/>
        <end position="130"/>
    </location>
</feature>
<dbReference type="EMBL" id="FNZK01000009">
    <property type="protein sequence ID" value="SEJ51419.1"/>
    <property type="molecule type" value="Genomic_DNA"/>
</dbReference>
<feature type="transmembrane region" description="Helical" evidence="6">
    <location>
        <begin position="60"/>
        <end position="80"/>
    </location>
</feature>
<name>A0A1H6ZDA6_9FIRM</name>
<feature type="domain" description="EamA" evidence="7">
    <location>
        <begin position="142"/>
        <end position="282"/>
    </location>
</feature>
<dbReference type="InterPro" id="IPR037185">
    <property type="entry name" value="EmrE-like"/>
</dbReference>
<keyword evidence="9" id="KW-1185">Reference proteome</keyword>
<reference evidence="8 9" key="1">
    <citation type="submission" date="2016-10" db="EMBL/GenBank/DDBJ databases">
        <authorList>
            <person name="de Groot N.N."/>
        </authorList>
    </citation>
    <scope>NUCLEOTIDE SEQUENCE [LARGE SCALE GENOMIC DNA]</scope>
    <source>
        <strain evidence="8 9">DSM 2179</strain>
    </source>
</reference>
<keyword evidence="4 6" id="KW-1133">Transmembrane helix</keyword>
<gene>
    <name evidence="8" type="ORF">SAMN05660742_10968</name>
</gene>
<feature type="transmembrane region" description="Helical" evidence="6">
    <location>
        <begin position="209"/>
        <end position="230"/>
    </location>
</feature>
<evidence type="ECO:0000259" key="7">
    <source>
        <dbReference type="Pfam" id="PF00892"/>
    </source>
</evidence>
<evidence type="ECO:0000256" key="3">
    <source>
        <dbReference type="ARBA" id="ARBA00022692"/>
    </source>
</evidence>
<dbReference type="GO" id="GO:0016020">
    <property type="term" value="C:membrane"/>
    <property type="evidence" value="ECO:0007669"/>
    <property type="project" value="UniProtKB-SubCell"/>
</dbReference>
<evidence type="ECO:0000313" key="8">
    <source>
        <dbReference type="EMBL" id="SEJ51419.1"/>
    </source>
</evidence>
<dbReference type="AlphaFoldDB" id="A0A1H6ZDA6"/>
<organism evidence="8 9">
    <name type="scientific">Propionispira arboris</name>
    <dbReference type="NCBI Taxonomy" id="84035"/>
    <lineage>
        <taxon>Bacteria</taxon>
        <taxon>Bacillati</taxon>
        <taxon>Bacillota</taxon>
        <taxon>Negativicutes</taxon>
        <taxon>Selenomonadales</taxon>
        <taxon>Selenomonadaceae</taxon>
        <taxon>Propionispira</taxon>
    </lineage>
</organism>
<dbReference type="STRING" id="84035.SAMN05660742_10968"/>
<dbReference type="InterPro" id="IPR050638">
    <property type="entry name" value="AA-Vitamin_Transporters"/>
</dbReference>